<feature type="region of interest" description="N-acetyltransferase" evidence="18">
    <location>
        <begin position="251"/>
        <end position="455"/>
    </location>
</feature>
<comment type="pathway">
    <text evidence="18">Nucleotide-sugar biosynthesis; UDP-N-acetyl-alpha-D-glucosamine biosynthesis; N-acetyl-alpha-D-glucosamine 1-phosphate from alpha-D-glucosamine 6-phosphate (route II): step 2/2.</text>
</comment>
<dbReference type="CDD" id="cd02540">
    <property type="entry name" value="GT2_GlmU_N_bac"/>
    <property type="match status" value="1"/>
</dbReference>
<dbReference type="SUPFAM" id="SSF51161">
    <property type="entry name" value="Trimeric LpxA-like enzymes"/>
    <property type="match status" value="1"/>
</dbReference>
<dbReference type="Pfam" id="PF25087">
    <property type="entry name" value="GMPPB_C"/>
    <property type="match status" value="1"/>
</dbReference>
<dbReference type="GO" id="GO:0008360">
    <property type="term" value="P:regulation of cell shape"/>
    <property type="evidence" value="ECO:0007669"/>
    <property type="project" value="UniProtKB-KW"/>
</dbReference>
<evidence type="ECO:0000256" key="13">
    <source>
        <dbReference type="ARBA" id="ARBA00023315"/>
    </source>
</evidence>
<evidence type="ECO:0000256" key="11">
    <source>
        <dbReference type="ARBA" id="ARBA00022984"/>
    </source>
</evidence>
<comment type="subcellular location">
    <subcellularLocation>
        <location evidence="1 18">Cytoplasm</location>
    </subcellularLocation>
</comment>
<evidence type="ECO:0000256" key="6">
    <source>
        <dbReference type="ARBA" id="ARBA00022695"/>
    </source>
</evidence>
<keyword evidence="11 18" id="KW-0573">Peptidoglycan synthesis</keyword>
<accession>A0A432X904</accession>
<dbReference type="InterPro" id="IPR001451">
    <property type="entry name" value="Hexapep"/>
</dbReference>
<feature type="binding site" evidence="18">
    <location>
        <position position="423"/>
    </location>
    <ligand>
        <name>acetyl-CoA</name>
        <dbReference type="ChEBI" id="CHEBI:57288"/>
    </ligand>
</feature>
<protein>
    <recommendedName>
        <fullName evidence="18">Bifunctional protein GlmU</fullName>
    </recommendedName>
    <domain>
        <recommendedName>
            <fullName evidence="18">UDP-N-acetylglucosamine pyrophosphorylase</fullName>
            <ecNumber evidence="18">2.7.7.23</ecNumber>
        </recommendedName>
        <alternativeName>
            <fullName evidence="18">N-acetylglucosamine-1-phosphate uridyltransferase</fullName>
        </alternativeName>
    </domain>
    <domain>
        <recommendedName>
            <fullName evidence="18">Glucosamine-1-phosphate N-acetyltransferase</fullName>
            <ecNumber evidence="18">2.3.1.157</ecNumber>
        </recommendedName>
    </domain>
</protein>
<dbReference type="InterPro" id="IPR025877">
    <property type="entry name" value="MobA-like_NTP_Trfase"/>
</dbReference>
<comment type="similarity">
    <text evidence="2 18">In the C-terminal section; belongs to the transferase hexapeptide repeat family.</text>
</comment>
<feature type="binding site" evidence="18">
    <location>
        <position position="405"/>
    </location>
    <ligand>
        <name>acetyl-CoA</name>
        <dbReference type="ChEBI" id="CHEBI:57288"/>
    </ligand>
</feature>
<feature type="binding site" evidence="18">
    <location>
        <position position="227"/>
    </location>
    <ligand>
        <name>Mg(2+)</name>
        <dbReference type="ChEBI" id="CHEBI:18420"/>
    </ligand>
</feature>
<dbReference type="Pfam" id="PF00132">
    <property type="entry name" value="Hexapep"/>
    <property type="match status" value="1"/>
</dbReference>
<dbReference type="GO" id="GO:0000902">
    <property type="term" value="P:cell morphogenesis"/>
    <property type="evidence" value="ECO:0007669"/>
    <property type="project" value="UniProtKB-UniRule"/>
</dbReference>
<evidence type="ECO:0000256" key="8">
    <source>
        <dbReference type="ARBA" id="ARBA00022737"/>
    </source>
</evidence>
<dbReference type="GO" id="GO:0003977">
    <property type="term" value="F:UDP-N-acetylglucosamine diphosphorylase activity"/>
    <property type="evidence" value="ECO:0007669"/>
    <property type="project" value="UniProtKB-UniRule"/>
</dbReference>
<keyword evidence="7 18" id="KW-0479">Metal-binding</keyword>
<comment type="similarity">
    <text evidence="3 18">In the N-terminal section; belongs to the N-acetylglucosamine-1-phosphate uridyltransferase family.</text>
</comment>
<keyword evidence="6 18" id="KW-0548">Nucleotidyltransferase</keyword>
<dbReference type="CDD" id="cd03353">
    <property type="entry name" value="LbH_GlmU_C"/>
    <property type="match status" value="1"/>
</dbReference>
<comment type="subunit">
    <text evidence="18">Homotrimer.</text>
</comment>
<dbReference type="InterPro" id="IPR005882">
    <property type="entry name" value="Bifunctional_GlmU"/>
</dbReference>
<dbReference type="GO" id="GO:0006048">
    <property type="term" value="P:UDP-N-acetylglucosamine biosynthetic process"/>
    <property type="evidence" value="ECO:0007669"/>
    <property type="project" value="UniProtKB-UniPathway"/>
</dbReference>
<dbReference type="SUPFAM" id="SSF53448">
    <property type="entry name" value="Nucleotide-diphospho-sugar transferases"/>
    <property type="match status" value="1"/>
</dbReference>
<feature type="binding site" evidence="18">
    <location>
        <position position="75"/>
    </location>
    <ligand>
        <name>UDP-N-acetyl-alpha-D-glucosamine</name>
        <dbReference type="ChEBI" id="CHEBI:57705"/>
    </ligand>
</feature>
<feature type="binding site" evidence="18">
    <location>
        <position position="377"/>
    </location>
    <ligand>
        <name>UDP-N-acetyl-alpha-D-glucosamine</name>
        <dbReference type="ChEBI" id="CHEBI:57705"/>
    </ligand>
</feature>
<evidence type="ECO:0000256" key="9">
    <source>
        <dbReference type="ARBA" id="ARBA00022842"/>
    </source>
</evidence>
<feature type="binding site" evidence="18">
    <location>
        <position position="333"/>
    </location>
    <ligand>
        <name>UDP-N-acetyl-alpha-D-glucosamine</name>
        <dbReference type="ChEBI" id="CHEBI:57705"/>
    </ligand>
</feature>
<keyword evidence="12 18" id="KW-0511">Multifunctional enzyme</keyword>
<dbReference type="PANTHER" id="PTHR43584:SF3">
    <property type="entry name" value="BIFUNCTIONAL PROTEIN GLMU"/>
    <property type="match status" value="1"/>
</dbReference>
<comment type="pathway">
    <text evidence="18">Bacterial outer membrane biogenesis; LPS lipid A biosynthesis.</text>
</comment>
<evidence type="ECO:0000256" key="14">
    <source>
        <dbReference type="ARBA" id="ARBA00023316"/>
    </source>
</evidence>
<dbReference type="InterPro" id="IPR050065">
    <property type="entry name" value="GlmU-like"/>
</dbReference>
<dbReference type="Gene3D" id="2.160.10.10">
    <property type="entry name" value="Hexapeptide repeat proteins"/>
    <property type="match status" value="1"/>
</dbReference>
<evidence type="ECO:0000259" key="19">
    <source>
        <dbReference type="Pfam" id="PF12804"/>
    </source>
</evidence>
<feature type="domain" description="Mannose-1-phosphate guanyltransferase C-terminal" evidence="20">
    <location>
        <begin position="262"/>
        <end position="333"/>
    </location>
</feature>
<evidence type="ECO:0000313" key="22">
    <source>
        <dbReference type="Proteomes" id="UP000286976"/>
    </source>
</evidence>
<feature type="domain" description="MobA-like NTP transferase" evidence="19">
    <location>
        <begin position="7"/>
        <end position="126"/>
    </location>
</feature>
<comment type="catalytic activity">
    <reaction evidence="16 18">
        <text>N-acetyl-alpha-D-glucosamine 1-phosphate + UTP + H(+) = UDP-N-acetyl-alpha-D-glucosamine + diphosphate</text>
        <dbReference type="Rhea" id="RHEA:13509"/>
        <dbReference type="ChEBI" id="CHEBI:15378"/>
        <dbReference type="ChEBI" id="CHEBI:33019"/>
        <dbReference type="ChEBI" id="CHEBI:46398"/>
        <dbReference type="ChEBI" id="CHEBI:57705"/>
        <dbReference type="ChEBI" id="CHEBI:57776"/>
        <dbReference type="EC" id="2.7.7.23"/>
    </reaction>
</comment>
<keyword evidence="5 18" id="KW-0808">Transferase</keyword>
<feature type="region of interest" description="Linker" evidence="18">
    <location>
        <begin position="230"/>
        <end position="250"/>
    </location>
</feature>
<name>A0A432X904_9GAMM</name>
<proteinExistence type="inferred from homology"/>
<evidence type="ECO:0000256" key="3">
    <source>
        <dbReference type="ARBA" id="ARBA00007947"/>
    </source>
</evidence>
<dbReference type="GO" id="GO:0009245">
    <property type="term" value="P:lipid A biosynthetic process"/>
    <property type="evidence" value="ECO:0007669"/>
    <property type="project" value="UniProtKB-UniRule"/>
</dbReference>
<evidence type="ECO:0000256" key="18">
    <source>
        <dbReference type="HAMAP-Rule" id="MF_01631"/>
    </source>
</evidence>
<feature type="binding site" evidence="18">
    <location>
        <position position="227"/>
    </location>
    <ligand>
        <name>UDP-N-acetyl-alpha-D-glucosamine</name>
        <dbReference type="ChEBI" id="CHEBI:57705"/>
    </ligand>
</feature>
<keyword evidence="9 18" id="KW-0460">Magnesium</keyword>
<dbReference type="EC" id="2.3.1.157" evidence="18"/>
<dbReference type="InterPro" id="IPR029044">
    <property type="entry name" value="Nucleotide-diphossugar_trans"/>
</dbReference>
<reference evidence="21 22" key="1">
    <citation type="journal article" date="2011" name="Front. Microbiol.">
        <title>Genomic signatures of strain selection and enhancement in Bacillus atrophaeus var. globigii, a historical biowarfare simulant.</title>
        <authorList>
            <person name="Gibbons H.S."/>
            <person name="Broomall S.M."/>
            <person name="McNew L.A."/>
            <person name="Daligault H."/>
            <person name="Chapman C."/>
            <person name="Bruce D."/>
            <person name="Karavis M."/>
            <person name="Krepps M."/>
            <person name="McGregor P.A."/>
            <person name="Hong C."/>
            <person name="Park K.H."/>
            <person name="Akmal A."/>
            <person name="Feldman A."/>
            <person name="Lin J.S."/>
            <person name="Chang W.E."/>
            <person name="Higgs B.W."/>
            <person name="Demirev P."/>
            <person name="Lindquist J."/>
            <person name="Liem A."/>
            <person name="Fochler E."/>
            <person name="Read T.D."/>
            <person name="Tapia R."/>
            <person name="Johnson S."/>
            <person name="Bishop-Lilly K.A."/>
            <person name="Detter C."/>
            <person name="Han C."/>
            <person name="Sozhamannan S."/>
            <person name="Rosenzweig C.N."/>
            <person name="Skowronski E.W."/>
        </authorList>
    </citation>
    <scope>NUCLEOTIDE SEQUENCE [LARGE SCALE GENOMIC DNA]</scope>
    <source>
        <strain evidence="21 22">AIT1</strain>
    </source>
</reference>
<feature type="binding site" evidence="18">
    <location>
        <begin position="102"/>
        <end position="104"/>
    </location>
    <ligand>
        <name>UDP-N-acetyl-alpha-D-glucosamine</name>
        <dbReference type="ChEBI" id="CHEBI:57705"/>
    </ligand>
</feature>
<feature type="binding site" evidence="18">
    <location>
        <position position="139"/>
    </location>
    <ligand>
        <name>UDP-N-acetyl-alpha-D-glucosamine</name>
        <dbReference type="ChEBI" id="CHEBI:57705"/>
    </ligand>
</feature>
<dbReference type="Pfam" id="PF12804">
    <property type="entry name" value="NTP_transf_3"/>
    <property type="match status" value="1"/>
</dbReference>
<dbReference type="HAMAP" id="MF_01631">
    <property type="entry name" value="GlmU"/>
    <property type="match status" value="1"/>
</dbReference>
<feature type="binding site" evidence="18">
    <location>
        <position position="154"/>
    </location>
    <ligand>
        <name>UDP-N-acetyl-alpha-D-glucosamine</name>
        <dbReference type="ChEBI" id="CHEBI:57705"/>
    </ligand>
</feature>
<evidence type="ECO:0000256" key="10">
    <source>
        <dbReference type="ARBA" id="ARBA00022960"/>
    </source>
</evidence>
<feature type="binding site" evidence="18">
    <location>
        <position position="169"/>
    </location>
    <ligand>
        <name>UDP-N-acetyl-alpha-D-glucosamine</name>
        <dbReference type="ChEBI" id="CHEBI:57705"/>
    </ligand>
</feature>
<dbReference type="GO" id="GO:0009252">
    <property type="term" value="P:peptidoglycan biosynthetic process"/>
    <property type="evidence" value="ECO:0007669"/>
    <property type="project" value="UniProtKB-UniRule"/>
</dbReference>
<feature type="binding site" evidence="18">
    <location>
        <begin position="80"/>
        <end position="81"/>
    </location>
    <ligand>
        <name>UDP-N-acetyl-alpha-D-glucosamine</name>
        <dbReference type="ChEBI" id="CHEBI:57705"/>
    </ligand>
</feature>
<evidence type="ECO:0000313" key="21">
    <source>
        <dbReference type="EMBL" id="RUO43731.1"/>
    </source>
</evidence>
<dbReference type="UniPathway" id="UPA00113">
    <property type="reaction ID" value="UER00532"/>
</dbReference>
<keyword evidence="22" id="KW-1185">Reference proteome</keyword>
<organism evidence="21 22">
    <name type="scientific">Aliidiomarina taiwanensis</name>
    <dbReference type="NCBI Taxonomy" id="946228"/>
    <lineage>
        <taxon>Bacteria</taxon>
        <taxon>Pseudomonadati</taxon>
        <taxon>Pseudomonadota</taxon>
        <taxon>Gammaproteobacteria</taxon>
        <taxon>Alteromonadales</taxon>
        <taxon>Idiomarinaceae</taxon>
        <taxon>Aliidiomarina</taxon>
    </lineage>
</organism>
<feature type="binding site" evidence="18">
    <location>
        <begin position="10"/>
        <end position="13"/>
    </location>
    <ligand>
        <name>UDP-N-acetyl-alpha-D-glucosamine</name>
        <dbReference type="ChEBI" id="CHEBI:57705"/>
    </ligand>
</feature>
<dbReference type="GO" id="GO:0005737">
    <property type="term" value="C:cytoplasm"/>
    <property type="evidence" value="ECO:0007669"/>
    <property type="project" value="UniProtKB-SubCell"/>
</dbReference>
<evidence type="ECO:0000256" key="16">
    <source>
        <dbReference type="ARBA" id="ARBA00048493"/>
    </source>
</evidence>
<dbReference type="NCBIfam" id="TIGR01173">
    <property type="entry name" value="glmU"/>
    <property type="match status" value="1"/>
</dbReference>
<dbReference type="RefSeq" id="WP_126756124.1">
    <property type="nucleotide sequence ID" value="NZ_PIPQ01000001.1"/>
</dbReference>
<dbReference type="InterPro" id="IPR038009">
    <property type="entry name" value="GlmU_C_LbH"/>
</dbReference>
<dbReference type="UniPathway" id="UPA00973"/>
<evidence type="ECO:0000256" key="4">
    <source>
        <dbReference type="ARBA" id="ARBA00022490"/>
    </source>
</evidence>
<dbReference type="InterPro" id="IPR056729">
    <property type="entry name" value="GMPPB_C"/>
</dbReference>
<evidence type="ECO:0000256" key="7">
    <source>
        <dbReference type="ARBA" id="ARBA00022723"/>
    </source>
</evidence>
<feature type="binding site" evidence="18">
    <location>
        <position position="440"/>
    </location>
    <ligand>
        <name>acetyl-CoA</name>
        <dbReference type="ChEBI" id="CHEBI:57288"/>
    </ligand>
</feature>
<dbReference type="GO" id="GO:0019134">
    <property type="term" value="F:glucosamine-1-phosphate N-acetyltransferase activity"/>
    <property type="evidence" value="ECO:0007669"/>
    <property type="project" value="UniProtKB-UniRule"/>
</dbReference>
<keyword evidence="4 18" id="KW-0963">Cytoplasm</keyword>
<dbReference type="InterPro" id="IPR011004">
    <property type="entry name" value="Trimer_LpxA-like_sf"/>
</dbReference>
<comment type="pathway">
    <text evidence="18">Nucleotide-sugar biosynthesis; UDP-N-acetyl-alpha-D-glucosamine biosynthesis; UDP-N-acetyl-alpha-D-glucosamine from N-acetyl-alpha-D-glucosamine 1-phosphate: step 1/1.</text>
</comment>
<keyword evidence="14 18" id="KW-0961">Cell wall biogenesis/degradation</keyword>
<comment type="catalytic activity">
    <reaction evidence="15 18">
        <text>alpha-D-glucosamine 1-phosphate + acetyl-CoA = N-acetyl-alpha-D-glucosamine 1-phosphate + CoA + H(+)</text>
        <dbReference type="Rhea" id="RHEA:13725"/>
        <dbReference type="ChEBI" id="CHEBI:15378"/>
        <dbReference type="ChEBI" id="CHEBI:57287"/>
        <dbReference type="ChEBI" id="CHEBI:57288"/>
        <dbReference type="ChEBI" id="CHEBI:57776"/>
        <dbReference type="ChEBI" id="CHEBI:58516"/>
        <dbReference type="EC" id="2.3.1.157"/>
    </reaction>
</comment>
<evidence type="ECO:0000256" key="17">
    <source>
        <dbReference type="ARBA" id="ARBA00049628"/>
    </source>
</evidence>
<dbReference type="OrthoDB" id="9775031at2"/>
<evidence type="ECO:0000256" key="15">
    <source>
        <dbReference type="ARBA" id="ARBA00048247"/>
    </source>
</evidence>
<evidence type="ECO:0000256" key="12">
    <source>
        <dbReference type="ARBA" id="ARBA00023268"/>
    </source>
</evidence>
<comment type="cofactor">
    <cofactor evidence="18">
        <name>Mg(2+)</name>
        <dbReference type="ChEBI" id="CHEBI:18420"/>
    </cofactor>
    <text evidence="18">Binds 1 Mg(2+) ion per subunit.</text>
</comment>
<keyword evidence="8 18" id="KW-0677">Repeat</keyword>
<feature type="active site" description="Proton acceptor" evidence="18">
    <location>
        <position position="363"/>
    </location>
</feature>
<dbReference type="GO" id="GO:0071555">
    <property type="term" value="P:cell wall organization"/>
    <property type="evidence" value="ECO:0007669"/>
    <property type="project" value="UniProtKB-KW"/>
</dbReference>
<dbReference type="AlphaFoldDB" id="A0A432X904"/>
<feature type="binding site" evidence="18">
    <location>
        <position position="351"/>
    </location>
    <ligand>
        <name>UDP-N-acetyl-alpha-D-glucosamine</name>
        <dbReference type="ChEBI" id="CHEBI:57705"/>
    </ligand>
</feature>
<feature type="binding site" evidence="18">
    <location>
        <position position="366"/>
    </location>
    <ligand>
        <name>UDP-N-acetyl-alpha-D-glucosamine</name>
        <dbReference type="ChEBI" id="CHEBI:57705"/>
    </ligand>
</feature>
<evidence type="ECO:0000259" key="20">
    <source>
        <dbReference type="Pfam" id="PF25087"/>
    </source>
</evidence>
<evidence type="ECO:0000256" key="5">
    <source>
        <dbReference type="ARBA" id="ARBA00022679"/>
    </source>
</evidence>
<feature type="region of interest" description="Pyrophosphorylase" evidence="18">
    <location>
        <begin position="1"/>
        <end position="229"/>
    </location>
</feature>
<dbReference type="Gene3D" id="3.90.550.10">
    <property type="entry name" value="Spore Coat Polysaccharide Biosynthesis Protein SpsA, Chain A"/>
    <property type="match status" value="1"/>
</dbReference>
<feature type="binding site" evidence="18">
    <location>
        <position position="380"/>
    </location>
    <ligand>
        <name>acetyl-CoA</name>
        <dbReference type="ChEBI" id="CHEBI:57288"/>
    </ligand>
</feature>
<comment type="function">
    <text evidence="17 18">Catalyzes the last two sequential reactions in the de novo biosynthetic pathway for UDP-N-acetylglucosamine (UDP-GlcNAc). The C-terminal domain catalyzes the transfer of acetyl group from acetyl coenzyme A to glucosamine-1-phosphate (GlcN-1-P) to produce N-acetylglucosamine-1-phosphate (GlcNAc-1-P), which is converted into UDP-GlcNAc by the transfer of uridine 5-monophosphate (from uridine 5-triphosphate), a reaction catalyzed by the N-terminal domain.</text>
</comment>
<keyword evidence="10 18" id="KW-0133">Cell shape</keyword>
<dbReference type="EC" id="2.7.7.23" evidence="18"/>
<dbReference type="GO" id="GO:0000287">
    <property type="term" value="F:magnesium ion binding"/>
    <property type="evidence" value="ECO:0007669"/>
    <property type="project" value="UniProtKB-UniRule"/>
</dbReference>
<keyword evidence="13 18" id="KW-0012">Acyltransferase</keyword>
<evidence type="ECO:0000256" key="1">
    <source>
        <dbReference type="ARBA" id="ARBA00004496"/>
    </source>
</evidence>
<dbReference type="Proteomes" id="UP000286976">
    <property type="component" value="Unassembled WGS sequence"/>
</dbReference>
<feature type="binding site" evidence="18">
    <location>
        <position position="104"/>
    </location>
    <ligand>
        <name>Mg(2+)</name>
        <dbReference type="ChEBI" id="CHEBI:18420"/>
    </ligand>
</feature>
<feature type="binding site" evidence="18">
    <location>
        <begin position="386"/>
        <end position="387"/>
    </location>
    <ligand>
        <name>acetyl-CoA</name>
        <dbReference type="ChEBI" id="CHEBI:57288"/>
    </ligand>
</feature>
<sequence>MQSNLNVVILAAGKGTRMRSNLPKVLHPVAHKPMVAHVIETAQRLGASQTQLIYGHGGALLQDRLSAYDVQWVEQAEQLGTGHAVQQAIPHIEDKDQVLILYGDVPLTRQETLEALLQAKQDSDLALLTVVLPDPAGYGRIVRNSEGQVTGIVEHKDATPEQHAIQEVNTGIMAATGSALKRWLKALDNHNAQGEYYLTDVVAMAKAEGVDIKTAHPSTIAEVEGANNRVQLAALERAFQERQAEELMLAGATLMDPARIDIRGNLTIGNDVVIDVNAVFEGEVTLGEGVVIEPNCIIRNSTIAAGARIKANSVLEHATVGEQAQVGPFARLRPGAELKREAAVGNFVEVKASVLGEGAKAGHLSYIGDAEVGAGANIGAGTITCNYDGANKHKTMIGEGAFIGSNSSLVAPVQIGKGATTGAGSTITSQVADHALAVGRGKQRNIEGWKRPVKK</sequence>
<feature type="binding site" evidence="18">
    <location>
        <position position="24"/>
    </location>
    <ligand>
        <name>UDP-N-acetyl-alpha-D-glucosamine</name>
        <dbReference type="ChEBI" id="CHEBI:57705"/>
    </ligand>
</feature>
<dbReference type="PANTHER" id="PTHR43584">
    <property type="entry name" value="NUCLEOTIDYL TRANSFERASE"/>
    <property type="match status" value="1"/>
</dbReference>
<gene>
    <name evidence="18 21" type="primary">glmU</name>
    <name evidence="21" type="ORF">CWE15_00570</name>
</gene>
<evidence type="ECO:0000256" key="2">
    <source>
        <dbReference type="ARBA" id="ARBA00007707"/>
    </source>
</evidence>
<comment type="caution">
    <text evidence="21">The sequence shown here is derived from an EMBL/GenBank/DDBJ whole genome shotgun (WGS) entry which is preliminary data.</text>
</comment>
<dbReference type="EMBL" id="PIPQ01000001">
    <property type="protein sequence ID" value="RUO43731.1"/>
    <property type="molecule type" value="Genomic_DNA"/>
</dbReference>
<dbReference type="GO" id="GO:0016020">
    <property type="term" value="C:membrane"/>
    <property type="evidence" value="ECO:0007669"/>
    <property type="project" value="GOC"/>
</dbReference>